<dbReference type="EMBL" id="CAFBLP010000012">
    <property type="protein sequence ID" value="CAB4869237.1"/>
    <property type="molecule type" value="Genomic_DNA"/>
</dbReference>
<evidence type="ECO:0000259" key="3">
    <source>
        <dbReference type="Pfam" id="PF21722"/>
    </source>
</evidence>
<evidence type="ECO:0000256" key="1">
    <source>
        <dbReference type="SAM" id="MobiDB-lite"/>
    </source>
</evidence>
<dbReference type="Pfam" id="PF18676">
    <property type="entry name" value="MBG_2"/>
    <property type="match status" value="5"/>
</dbReference>
<dbReference type="InterPro" id="IPR049304">
    <property type="entry name" value="Gly_rich_dom"/>
</dbReference>
<protein>
    <submittedName>
        <fullName evidence="4">Unannotated protein</fullName>
    </submittedName>
</protein>
<organism evidence="4">
    <name type="scientific">freshwater metagenome</name>
    <dbReference type="NCBI Taxonomy" id="449393"/>
    <lineage>
        <taxon>unclassified sequences</taxon>
        <taxon>metagenomes</taxon>
        <taxon>ecological metagenomes</taxon>
    </lineage>
</organism>
<feature type="domain" description="MBG" evidence="2">
    <location>
        <begin position="987"/>
        <end position="1062"/>
    </location>
</feature>
<feature type="domain" description="MBG" evidence="2">
    <location>
        <begin position="907"/>
        <end position="981"/>
    </location>
</feature>
<feature type="domain" description="Glycine-rich" evidence="3">
    <location>
        <begin position="243"/>
        <end position="486"/>
    </location>
</feature>
<gene>
    <name evidence="4" type="ORF">UFOPK3376_00719</name>
</gene>
<sequence length="1234" mass="118021">MPTGVTTMAMVLIGGGGGGGLGEEESAGGGGGGAGQFTLCADVPVTAGETISLTVGDGGAGGTAAAIAAAGGTTTIEAGAGPTVLCGALGGNPGTLTGGASGGAVASGVTPLDGGAESASAGGGGGGVGGAGAPADGINGGGGGMGLEFGSGGGGGGGSITGFPGLGSDGGGDGSTVGACATSAANGLATTGGGGGGGSGSGFCDGGSGGSGIIVLQFAAAVPCVDGGLGYNFDISAPPDSSVSCIVPDGATTVDILAVGGGGGGGYAGDITFAYAGGGGGGGDVVVCADVPVTAGGTLSLTVGAGGSGTALNGPEQIYPATAGGVTQVKDGATDLCSALGGVAGSGETGDTGAGGASGNNNVGGAAFDVTNPTGGAGGGGGGGAALAAADATSGCGTAGGAGQQVSALASPGLFSDLNSFFGGGGGGGSSSECNGGLGGVGGGGAGMTAATWGDQVGTAPGGGGGGGSPVGCAPGGSPCGNGGGGFGGYIELRFPAGGGGGGATISTSIVTQVSDVSILEAGTISDTATITAAAPCPSAPTPASPTLNDPAPCVGDPTGTVQWYYCYDSTTAPTSCDETSGTAIDTPINVVDETPGDSIVTAELVDWSPVDGAGYYLFHAVYSGDDNFIGSADDGTDEAFEVVAPEHLHVCVDKLYVVYGASAYTPKVYYCVPDEVCPPITSPGSAPISVDPKPDDCDEDDSPISDGSDGYSTVSGGKVVESGMVSALPDPWITNFETVFDPPIGPMHFEHGIPDGWHKVHPSDYPDTTPPTCSSEYVQGDGVSMSPMPITCEGGDAGPYVFDYEFVTEMYIHPAMLTVRPKDQHVRYGDDEPSPYTYTIKGFKLGETATVLDVLPTCDSDYTSSADAGMKFDITCSGGVADNYTLKYRLAHVHVDRRKVDLRAPDRVVKYGDPAPAYGMSVFGLVGPDAAVAPSQLKGFSAPVCGAAYTAGTPAGTYPINCVGGDSANYEFVMSAGTLTVQKAALKVTPGTATVTYGGSAPVATATVTGFLNGQNPATAAGYRAPRCTAAAYTPASNVGSPLPITCTGGSATNYTFEQVGSSNLTVTKAAAVVKAAAKTVTYGSAPGAYGYTVTGLLNGQTGGTLGGLVAPICASSYTALTAVGVTPAVTCAGASSTNYTFSYVAAQVTVGKATLTVTPNSLSVTRGSAAPAYTYTVTGFPNGVGPVGSYTAPKCASGYSTKTAVGSYSISCSGGSAANDAFVYRTASLAVR</sequence>
<reference evidence="4" key="1">
    <citation type="submission" date="2020-05" db="EMBL/GenBank/DDBJ databases">
        <authorList>
            <person name="Chiriac C."/>
            <person name="Salcher M."/>
            <person name="Ghai R."/>
            <person name="Kavagutti S V."/>
        </authorList>
    </citation>
    <scope>NUCLEOTIDE SEQUENCE</scope>
</reference>
<proteinExistence type="predicted"/>
<evidence type="ECO:0000259" key="2">
    <source>
        <dbReference type="Pfam" id="PF18676"/>
    </source>
</evidence>
<name>A0A6J7DEZ0_9ZZZZ</name>
<evidence type="ECO:0000313" key="4">
    <source>
        <dbReference type="EMBL" id="CAB4869237.1"/>
    </source>
</evidence>
<dbReference type="InterPro" id="IPR041286">
    <property type="entry name" value="MBG_2"/>
</dbReference>
<feature type="domain" description="MBG" evidence="2">
    <location>
        <begin position="818"/>
        <end position="890"/>
    </location>
</feature>
<feature type="domain" description="Glycine-rich" evidence="3">
    <location>
        <begin position="2"/>
        <end position="218"/>
    </location>
</feature>
<feature type="region of interest" description="Disordered" evidence="1">
    <location>
        <begin position="684"/>
        <end position="714"/>
    </location>
</feature>
<accession>A0A6J7DEZ0</accession>
<feature type="domain" description="MBG" evidence="2">
    <location>
        <begin position="1157"/>
        <end position="1231"/>
    </location>
</feature>
<dbReference type="Pfam" id="PF21722">
    <property type="entry name" value="Gly_rich_2"/>
    <property type="match status" value="2"/>
</dbReference>
<feature type="domain" description="MBG" evidence="2">
    <location>
        <begin position="1074"/>
        <end position="1150"/>
    </location>
</feature>
<dbReference type="AlphaFoldDB" id="A0A6J7DEZ0"/>